<evidence type="ECO:0000256" key="1">
    <source>
        <dbReference type="ARBA" id="ARBA00022737"/>
    </source>
</evidence>
<accession>D8RLC7</accession>
<dbReference type="InterPro" id="IPR011990">
    <property type="entry name" value="TPR-like_helical_dom_sf"/>
</dbReference>
<protein>
    <recommendedName>
        <fullName evidence="5">Pentacotripeptide-repeat region of PRORP domain-containing protein</fullName>
    </recommendedName>
</protein>
<evidence type="ECO:0008006" key="5">
    <source>
        <dbReference type="Google" id="ProtNLM"/>
    </source>
</evidence>
<sequence length="147" mass="16808">VFVLNKQIEMHGRCGNIKHAAQIFHGMAKRDKFSWDLLLVAFCKNGHFDEARRLFSCMPDVFDSFEEMKIVEMPDDSCFTLVLMASSQVGEPNVGGSYFNSMRLDYGVAARKQHYCCIVDMLGRAGYLHAAEELVQTMPFLPNSWDW</sequence>
<dbReference type="InterPro" id="IPR002885">
    <property type="entry name" value="PPR_rpt"/>
</dbReference>
<feature type="non-terminal residue" evidence="3">
    <location>
        <position position="1"/>
    </location>
</feature>
<dbReference type="PANTHER" id="PTHR47926:SF533">
    <property type="entry name" value="DYW DOMAIN-CONTAINING PROTEIN"/>
    <property type="match status" value="1"/>
</dbReference>
<dbReference type="InParanoid" id="D8RLC7"/>
<keyword evidence="4" id="KW-1185">Reference proteome</keyword>
<dbReference type="InterPro" id="IPR046960">
    <property type="entry name" value="PPR_At4g14850-like_plant"/>
</dbReference>
<dbReference type="GO" id="GO:0003723">
    <property type="term" value="F:RNA binding"/>
    <property type="evidence" value="ECO:0007669"/>
    <property type="project" value="InterPro"/>
</dbReference>
<name>D8RLC7_SELML</name>
<dbReference type="PROSITE" id="PS51375">
    <property type="entry name" value="PPR"/>
    <property type="match status" value="1"/>
</dbReference>
<dbReference type="HOGENOM" id="CLU_002706_0_0_1"/>
<dbReference type="Gramene" id="EFJ26894">
    <property type="protein sequence ID" value="EFJ26894"/>
    <property type="gene ID" value="SELMODRAFT_71836"/>
</dbReference>
<evidence type="ECO:0000313" key="3">
    <source>
        <dbReference type="EMBL" id="EFJ26894.1"/>
    </source>
</evidence>
<dbReference type="Proteomes" id="UP000001514">
    <property type="component" value="Unassembled WGS sequence"/>
</dbReference>
<dbReference type="AlphaFoldDB" id="D8RLC7"/>
<dbReference type="Gene3D" id="1.25.40.10">
    <property type="entry name" value="Tetratricopeptide repeat domain"/>
    <property type="match status" value="1"/>
</dbReference>
<reference evidence="3 4" key="1">
    <citation type="journal article" date="2011" name="Science">
        <title>The Selaginella genome identifies genetic changes associated with the evolution of vascular plants.</title>
        <authorList>
            <person name="Banks J.A."/>
            <person name="Nishiyama T."/>
            <person name="Hasebe M."/>
            <person name="Bowman J.L."/>
            <person name="Gribskov M."/>
            <person name="dePamphilis C."/>
            <person name="Albert V.A."/>
            <person name="Aono N."/>
            <person name="Aoyama T."/>
            <person name="Ambrose B.A."/>
            <person name="Ashton N.W."/>
            <person name="Axtell M.J."/>
            <person name="Barker E."/>
            <person name="Barker M.S."/>
            <person name="Bennetzen J.L."/>
            <person name="Bonawitz N.D."/>
            <person name="Chapple C."/>
            <person name="Cheng C."/>
            <person name="Correa L.G."/>
            <person name="Dacre M."/>
            <person name="DeBarry J."/>
            <person name="Dreyer I."/>
            <person name="Elias M."/>
            <person name="Engstrom E.M."/>
            <person name="Estelle M."/>
            <person name="Feng L."/>
            <person name="Finet C."/>
            <person name="Floyd S.K."/>
            <person name="Frommer W.B."/>
            <person name="Fujita T."/>
            <person name="Gramzow L."/>
            <person name="Gutensohn M."/>
            <person name="Harholt J."/>
            <person name="Hattori M."/>
            <person name="Heyl A."/>
            <person name="Hirai T."/>
            <person name="Hiwatashi Y."/>
            <person name="Ishikawa M."/>
            <person name="Iwata M."/>
            <person name="Karol K.G."/>
            <person name="Koehler B."/>
            <person name="Kolukisaoglu U."/>
            <person name="Kubo M."/>
            <person name="Kurata T."/>
            <person name="Lalonde S."/>
            <person name="Li K."/>
            <person name="Li Y."/>
            <person name="Litt A."/>
            <person name="Lyons E."/>
            <person name="Manning G."/>
            <person name="Maruyama T."/>
            <person name="Michael T.P."/>
            <person name="Mikami K."/>
            <person name="Miyazaki S."/>
            <person name="Morinaga S."/>
            <person name="Murata T."/>
            <person name="Mueller-Roeber B."/>
            <person name="Nelson D.R."/>
            <person name="Obara M."/>
            <person name="Oguri Y."/>
            <person name="Olmstead R.G."/>
            <person name="Onodera N."/>
            <person name="Petersen B.L."/>
            <person name="Pils B."/>
            <person name="Prigge M."/>
            <person name="Rensing S.A."/>
            <person name="Riano-Pachon D.M."/>
            <person name="Roberts A.W."/>
            <person name="Sato Y."/>
            <person name="Scheller H.V."/>
            <person name="Schulz B."/>
            <person name="Schulz C."/>
            <person name="Shakirov E.V."/>
            <person name="Shibagaki N."/>
            <person name="Shinohara N."/>
            <person name="Shippen D.E."/>
            <person name="Soerensen I."/>
            <person name="Sotooka R."/>
            <person name="Sugimoto N."/>
            <person name="Sugita M."/>
            <person name="Sumikawa N."/>
            <person name="Tanurdzic M."/>
            <person name="Theissen G."/>
            <person name="Ulvskov P."/>
            <person name="Wakazuki S."/>
            <person name="Weng J.K."/>
            <person name="Willats W.W."/>
            <person name="Wipf D."/>
            <person name="Wolf P.G."/>
            <person name="Yang L."/>
            <person name="Zimmer A.D."/>
            <person name="Zhu Q."/>
            <person name="Mitros T."/>
            <person name="Hellsten U."/>
            <person name="Loque D."/>
            <person name="Otillar R."/>
            <person name="Salamov A."/>
            <person name="Schmutz J."/>
            <person name="Shapiro H."/>
            <person name="Lindquist E."/>
            <person name="Lucas S."/>
            <person name="Rokhsar D."/>
            <person name="Grigoriev I.V."/>
        </authorList>
    </citation>
    <scope>NUCLEOTIDE SEQUENCE [LARGE SCALE GENOMIC DNA]</scope>
</reference>
<evidence type="ECO:0000313" key="4">
    <source>
        <dbReference type="Proteomes" id="UP000001514"/>
    </source>
</evidence>
<dbReference type="eggNOG" id="KOG4197">
    <property type="taxonomic scope" value="Eukaryota"/>
</dbReference>
<feature type="repeat" description="PPR" evidence="2">
    <location>
        <begin position="31"/>
        <end position="61"/>
    </location>
</feature>
<dbReference type="KEGG" id="smo:SELMODRAFT_71836"/>
<dbReference type="GO" id="GO:0009451">
    <property type="term" value="P:RNA modification"/>
    <property type="evidence" value="ECO:0007669"/>
    <property type="project" value="InterPro"/>
</dbReference>
<feature type="non-terminal residue" evidence="3">
    <location>
        <position position="147"/>
    </location>
</feature>
<evidence type="ECO:0000256" key="2">
    <source>
        <dbReference type="PROSITE-ProRule" id="PRU00708"/>
    </source>
</evidence>
<dbReference type="EMBL" id="GL377583">
    <property type="protein sequence ID" value="EFJ26894.1"/>
    <property type="molecule type" value="Genomic_DNA"/>
</dbReference>
<dbReference type="Pfam" id="PF01535">
    <property type="entry name" value="PPR"/>
    <property type="match status" value="2"/>
</dbReference>
<proteinExistence type="predicted"/>
<dbReference type="PANTHER" id="PTHR47926">
    <property type="entry name" value="PENTATRICOPEPTIDE REPEAT-CONTAINING PROTEIN"/>
    <property type="match status" value="1"/>
</dbReference>
<gene>
    <name evidence="3" type="ORF">SELMODRAFT_71836</name>
</gene>
<organism evidence="4">
    <name type="scientific">Selaginella moellendorffii</name>
    <name type="common">Spikemoss</name>
    <dbReference type="NCBI Taxonomy" id="88036"/>
    <lineage>
        <taxon>Eukaryota</taxon>
        <taxon>Viridiplantae</taxon>
        <taxon>Streptophyta</taxon>
        <taxon>Embryophyta</taxon>
        <taxon>Tracheophyta</taxon>
        <taxon>Lycopodiopsida</taxon>
        <taxon>Selaginellales</taxon>
        <taxon>Selaginellaceae</taxon>
        <taxon>Selaginella</taxon>
    </lineage>
</organism>
<keyword evidence="1" id="KW-0677">Repeat</keyword>
<dbReference type="NCBIfam" id="TIGR00756">
    <property type="entry name" value="PPR"/>
    <property type="match status" value="1"/>
</dbReference>